<protein>
    <submittedName>
        <fullName evidence="3">DUF1453 family protein</fullName>
    </submittedName>
</protein>
<feature type="region of interest" description="Disordered" evidence="1">
    <location>
        <begin position="180"/>
        <end position="245"/>
    </location>
</feature>
<dbReference type="AlphaFoldDB" id="A0A4P6JYC8"/>
<dbReference type="RefSeq" id="WP_129891870.1">
    <property type="nucleotide sequence ID" value="NZ_CP035758.1"/>
</dbReference>
<name>A0A4P6JYC8_KTERU</name>
<dbReference type="OrthoDB" id="9804920at2"/>
<feature type="transmembrane region" description="Helical" evidence="2">
    <location>
        <begin position="53"/>
        <end position="80"/>
    </location>
</feature>
<sequence>MNGAGIILIVVVIVGFAIVRMLSEQPVTRSDIVAPVVAALVLGYIYLQKADPSMLALTIGGAFVGGLLGFIIAQFVHVWVDGTTGQVRQKGSWPFIGAYLGIAALRLAAEVVLHTSGLSQVLPLNEALLAMSIGIYLGRDLNIGLRALALTNWDINSLLNSDGSRNEPLSIFQGMRNQRWDNSMPPSSGPRWNNNQPMPYRDQRDQYWDNNQSTPYGDTRDQYWDDEMPQAGYRDRRVRRRDRYE</sequence>
<evidence type="ECO:0000313" key="4">
    <source>
        <dbReference type="Proteomes" id="UP000290365"/>
    </source>
</evidence>
<keyword evidence="2" id="KW-0472">Membrane</keyword>
<organism evidence="3 4">
    <name type="scientific">Ktedonosporobacter rubrisoli</name>
    <dbReference type="NCBI Taxonomy" id="2509675"/>
    <lineage>
        <taxon>Bacteria</taxon>
        <taxon>Bacillati</taxon>
        <taxon>Chloroflexota</taxon>
        <taxon>Ktedonobacteria</taxon>
        <taxon>Ktedonobacterales</taxon>
        <taxon>Ktedonosporobacteraceae</taxon>
        <taxon>Ktedonosporobacter</taxon>
    </lineage>
</organism>
<accession>A0A4P6JYC8</accession>
<dbReference type="KEGG" id="kbs:EPA93_34505"/>
<keyword evidence="2" id="KW-0812">Transmembrane</keyword>
<feature type="compositionally biased region" description="Basic residues" evidence="1">
    <location>
        <begin position="236"/>
        <end position="245"/>
    </location>
</feature>
<feature type="transmembrane region" description="Helical" evidence="2">
    <location>
        <begin position="30"/>
        <end position="47"/>
    </location>
</feature>
<keyword evidence="4" id="KW-1185">Reference proteome</keyword>
<feature type="compositionally biased region" description="Polar residues" evidence="1">
    <location>
        <begin position="180"/>
        <end position="197"/>
    </location>
</feature>
<gene>
    <name evidence="3" type="ORF">EPA93_34505</name>
</gene>
<evidence type="ECO:0000256" key="1">
    <source>
        <dbReference type="SAM" id="MobiDB-lite"/>
    </source>
</evidence>
<evidence type="ECO:0000313" key="3">
    <source>
        <dbReference type="EMBL" id="QBD80808.1"/>
    </source>
</evidence>
<proteinExistence type="predicted"/>
<feature type="transmembrane region" description="Helical" evidence="2">
    <location>
        <begin position="92"/>
        <end position="109"/>
    </location>
</feature>
<feature type="transmembrane region" description="Helical" evidence="2">
    <location>
        <begin position="6"/>
        <end position="23"/>
    </location>
</feature>
<dbReference type="EMBL" id="CP035758">
    <property type="protein sequence ID" value="QBD80808.1"/>
    <property type="molecule type" value="Genomic_DNA"/>
</dbReference>
<reference evidence="3 4" key="1">
    <citation type="submission" date="2019-01" db="EMBL/GenBank/DDBJ databases">
        <title>Ktedonosporobacter rubrisoli SCAWS-G2.</title>
        <authorList>
            <person name="Huang Y."/>
            <person name="Yan B."/>
        </authorList>
    </citation>
    <scope>NUCLEOTIDE SEQUENCE [LARGE SCALE GENOMIC DNA]</scope>
    <source>
        <strain evidence="3 4">SCAWS-G2</strain>
    </source>
</reference>
<keyword evidence="2" id="KW-1133">Transmembrane helix</keyword>
<evidence type="ECO:0000256" key="2">
    <source>
        <dbReference type="SAM" id="Phobius"/>
    </source>
</evidence>
<dbReference type="Proteomes" id="UP000290365">
    <property type="component" value="Chromosome"/>
</dbReference>